<name>A0A8V0Z7K7_CHICK</name>
<accession>A0A8V0Z7K7</accession>
<dbReference type="AlphaFoldDB" id="A0A8V0Z7K7"/>
<dbReference type="InterPro" id="IPR013083">
    <property type="entry name" value="Znf_RING/FYVE/PHD"/>
</dbReference>
<dbReference type="SUPFAM" id="SSF57850">
    <property type="entry name" value="RING/U-box"/>
    <property type="match status" value="1"/>
</dbReference>
<evidence type="ECO:0000256" key="4">
    <source>
        <dbReference type="ARBA" id="ARBA00022723"/>
    </source>
</evidence>
<dbReference type="GO" id="GO:0061630">
    <property type="term" value="F:ubiquitin protein ligase activity"/>
    <property type="evidence" value="ECO:0007669"/>
    <property type="project" value="UniProtKB-EC"/>
</dbReference>
<dbReference type="SMART" id="SM00184">
    <property type="entry name" value="RING"/>
    <property type="match status" value="1"/>
</dbReference>
<keyword evidence="8" id="KW-0804">Transcription</keyword>
<comment type="catalytic activity">
    <reaction evidence="1">
        <text>S-ubiquitinyl-[E2 ubiquitin-conjugating enzyme]-L-cysteine + [acceptor protein]-L-lysine = [E2 ubiquitin-conjugating enzyme]-L-cysteine + N(6)-ubiquitinyl-[acceptor protein]-L-lysine.</text>
        <dbReference type="EC" id="2.3.2.27"/>
    </reaction>
</comment>
<evidence type="ECO:0000256" key="8">
    <source>
        <dbReference type="ARBA" id="ARBA00023163"/>
    </source>
</evidence>
<keyword evidence="12" id="KW-1185">Reference proteome</keyword>
<reference evidence="11" key="2">
    <citation type="submission" date="2025-08" db="UniProtKB">
        <authorList>
            <consortium name="Ensembl"/>
        </authorList>
    </citation>
    <scope>IDENTIFICATION</scope>
    <source>
        <strain evidence="11">broiler</strain>
    </source>
</reference>
<protein>
    <recommendedName>
        <fullName evidence="2">RING-type E3 ubiquitin transferase</fullName>
        <ecNumber evidence="2">2.3.2.27</ecNumber>
    </recommendedName>
</protein>
<keyword evidence="6" id="KW-0862">Zinc</keyword>
<organism evidence="11 12">
    <name type="scientific">Gallus gallus</name>
    <name type="common">Chicken</name>
    <dbReference type="NCBI Taxonomy" id="9031"/>
    <lineage>
        <taxon>Eukaryota</taxon>
        <taxon>Metazoa</taxon>
        <taxon>Chordata</taxon>
        <taxon>Craniata</taxon>
        <taxon>Vertebrata</taxon>
        <taxon>Euteleostomi</taxon>
        <taxon>Archelosauria</taxon>
        <taxon>Archosauria</taxon>
        <taxon>Dinosauria</taxon>
        <taxon>Saurischia</taxon>
        <taxon>Theropoda</taxon>
        <taxon>Coelurosauria</taxon>
        <taxon>Aves</taxon>
        <taxon>Neognathae</taxon>
        <taxon>Galloanserae</taxon>
        <taxon>Galliformes</taxon>
        <taxon>Phasianidae</taxon>
        <taxon>Phasianinae</taxon>
        <taxon>Gallus</taxon>
    </lineage>
</organism>
<evidence type="ECO:0000313" key="11">
    <source>
        <dbReference type="Ensembl" id="ENSGALP00010026581.1"/>
    </source>
</evidence>
<dbReference type="EC" id="2.3.2.27" evidence="2"/>
<reference evidence="11" key="3">
    <citation type="submission" date="2025-09" db="UniProtKB">
        <authorList>
            <consortium name="Ensembl"/>
        </authorList>
    </citation>
    <scope>IDENTIFICATION</scope>
    <source>
        <strain evidence="11">broiler</strain>
    </source>
</reference>
<dbReference type="PANTHER" id="PTHR46077:SF1">
    <property type="entry name" value="TOP1 BINDING ARGININE_SERINE RICH PROTEIN, E3 UBIQUITIN LIGASE"/>
    <property type="match status" value="1"/>
</dbReference>
<dbReference type="PROSITE" id="PS00518">
    <property type="entry name" value="ZF_RING_1"/>
    <property type="match status" value="1"/>
</dbReference>
<dbReference type="Gene3D" id="3.30.40.10">
    <property type="entry name" value="Zinc/RING finger domain, C3HC4 (zinc finger)"/>
    <property type="match status" value="1"/>
</dbReference>
<dbReference type="InterPro" id="IPR001841">
    <property type="entry name" value="Znf_RING"/>
</dbReference>
<sequence>MGPGVVPAERLGCFFCLSLRRQLTVASLPPAVHNFQHCGAGEGGADPHLLTPAGHSLKIMAAEQAWMCPICRDEQKDVAYAVPCCHQFCLGCILRWAKQNNSCPLCRTIFFKTHKKHMKQETIKK</sequence>
<evidence type="ECO:0000256" key="1">
    <source>
        <dbReference type="ARBA" id="ARBA00000900"/>
    </source>
</evidence>
<evidence type="ECO:0000313" key="12">
    <source>
        <dbReference type="Proteomes" id="UP000000539"/>
    </source>
</evidence>
<dbReference type="PROSITE" id="PS50089">
    <property type="entry name" value="ZF_RING_2"/>
    <property type="match status" value="1"/>
</dbReference>
<keyword evidence="3" id="KW-0808">Transferase</keyword>
<evidence type="ECO:0000256" key="6">
    <source>
        <dbReference type="ARBA" id="ARBA00022833"/>
    </source>
</evidence>
<dbReference type="InterPro" id="IPR017907">
    <property type="entry name" value="Znf_RING_CS"/>
</dbReference>
<evidence type="ECO:0000259" key="10">
    <source>
        <dbReference type="PROSITE" id="PS50089"/>
    </source>
</evidence>
<keyword evidence="4" id="KW-0479">Metal-binding</keyword>
<reference evidence="11" key="1">
    <citation type="submission" date="2020-11" db="EMBL/GenBank/DDBJ databases">
        <title>Gallus gallus (Chicken) genome, bGalGal1, GRCg7b, maternal haplotype autosomes + Z &amp; W.</title>
        <authorList>
            <person name="Warren W."/>
            <person name="Formenti G."/>
            <person name="Fedrigo O."/>
            <person name="Haase B."/>
            <person name="Mountcastle J."/>
            <person name="Balacco J."/>
            <person name="Tracey A."/>
            <person name="Schneider V."/>
            <person name="Okimoto R."/>
            <person name="Cheng H."/>
            <person name="Hawken R."/>
            <person name="Howe K."/>
            <person name="Jarvis E.D."/>
        </authorList>
    </citation>
    <scope>NUCLEOTIDE SEQUENCE [LARGE SCALE GENOMIC DNA]</scope>
    <source>
        <strain evidence="11">Broiler</strain>
    </source>
</reference>
<evidence type="ECO:0000256" key="7">
    <source>
        <dbReference type="ARBA" id="ARBA00023015"/>
    </source>
</evidence>
<dbReference type="Proteomes" id="UP000000539">
    <property type="component" value="Chromosome 2"/>
</dbReference>
<dbReference type="Pfam" id="PF13639">
    <property type="entry name" value="zf-RING_2"/>
    <property type="match status" value="1"/>
</dbReference>
<evidence type="ECO:0000256" key="2">
    <source>
        <dbReference type="ARBA" id="ARBA00012483"/>
    </source>
</evidence>
<dbReference type="GeneTree" id="ENSGT01070000254325"/>
<dbReference type="Ensembl" id="ENSGALT00010044641.1">
    <property type="protein sequence ID" value="ENSGALP00010026581.1"/>
    <property type="gene ID" value="ENSGALG00010018461.1"/>
</dbReference>
<keyword evidence="5 9" id="KW-0863">Zinc-finger</keyword>
<evidence type="ECO:0000256" key="9">
    <source>
        <dbReference type="PROSITE-ProRule" id="PRU00175"/>
    </source>
</evidence>
<keyword evidence="7" id="KW-0805">Transcription regulation</keyword>
<evidence type="ECO:0000256" key="5">
    <source>
        <dbReference type="ARBA" id="ARBA00022771"/>
    </source>
</evidence>
<feature type="domain" description="RING-type" evidence="10">
    <location>
        <begin position="68"/>
        <end position="107"/>
    </location>
</feature>
<evidence type="ECO:0000256" key="3">
    <source>
        <dbReference type="ARBA" id="ARBA00022679"/>
    </source>
</evidence>
<dbReference type="PANTHER" id="PTHR46077">
    <property type="entry name" value="E3 UBIQUITIN-PROTEIN LIGASE TOPORS"/>
    <property type="match status" value="1"/>
</dbReference>
<dbReference type="GO" id="GO:0008270">
    <property type="term" value="F:zinc ion binding"/>
    <property type="evidence" value="ECO:0007669"/>
    <property type="project" value="UniProtKB-KW"/>
</dbReference>
<proteinExistence type="predicted"/>